<feature type="transmembrane region" description="Helical" evidence="1">
    <location>
        <begin position="286"/>
        <end position="303"/>
    </location>
</feature>
<feature type="transmembrane region" description="Helical" evidence="1">
    <location>
        <begin position="158"/>
        <end position="185"/>
    </location>
</feature>
<keyword evidence="1" id="KW-0472">Membrane</keyword>
<feature type="transmembrane region" description="Helical" evidence="1">
    <location>
        <begin position="21"/>
        <end position="39"/>
    </location>
</feature>
<dbReference type="Proteomes" id="UP000320012">
    <property type="component" value="Unassembled WGS sequence"/>
</dbReference>
<protein>
    <recommendedName>
        <fullName evidence="4">DUF1430 domain-containing protein</fullName>
    </recommendedName>
</protein>
<feature type="transmembrane region" description="Helical" evidence="1">
    <location>
        <begin position="648"/>
        <end position="666"/>
    </location>
</feature>
<evidence type="ECO:0008006" key="4">
    <source>
        <dbReference type="Google" id="ProtNLM"/>
    </source>
</evidence>
<gene>
    <name evidence="2" type="ORF">FO435_05230</name>
</gene>
<feature type="transmembrane region" description="Helical" evidence="1">
    <location>
        <begin position="239"/>
        <end position="265"/>
    </location>
</feature>
<comment type="caution">
    <text evidence="2">The sequence shown here is derived from an EMBL/GenBank/DDBJ whole genome shotgun (WGS) entry which is preliminary data.</text>
</comment>
<evidence type="ECO:0000313" key="3">
    <source>
        <dbReference type="Proteomes" id="UP000320012"/>
    </source>
</evidence>
<organism evidence="2 3">
    <name type="scientific">Weissella cibaria</name>
    <dbReference type="NCBI Taxonomy" id="137591"/>
    <lineage>
        <taxon>Bacteria</taxon>
        <taxon>Bacillati</taxon>
        <taxon>Bacillota</taxon>
        <taxon>Bacilli</taxon>
        <taxon>Lactobacillales</taxon>
        <taxon>Lactobacillaceae</taxon>
        <taxon>Weissella</taxon>
    </lineage>
</organism>
<reference evidence="2 3" key="1">
    <citation type="submission" date="2019-07" db="EMBL/GenBank/DDBJ databases">
        <title>Genome sequence of Weissella cibaria GK1.</title>
        <authorList>
            <person name="Choi H.-J."/>
        </authorList>
    </citation>
    <scope>NUCLEOTIDE SEQUENCE [LARGE SCALE GENOMIC DNA]</scope>
    <source>
        <strain evidence="2 3">GK1</strain>
    </source>
</reference>
<proteinExistence type="predicted"/>
<evidence type="ECO:0000256" key="1">
    <source>
        <dbReference type="SAM" id="Phobius"/>
    </source>
</evidence>
<sequence length="680" mass="76601">MVDAVHHTCSGIDKIMKIKKWLVASGILIFGLIGVTQVMESAQDIPFPVRYTTRISTDTSLNSSAVYKVLKDGSDKFDVTLYRTFIDENGEERKFSFGTDADHVAEFHELTALKDTSYKGMYYSASKLPGELIDKLQQIGVQVTSTELPWYIIGSQMWANGILAVVTWSMVLTFLVSYFASLNLYRKHWLVGRMLGGVKKTLAKSVASDLFIMAVVSIVLWGVYVLFNQVALSSLSSYALLATLGLNLVILMSFVVLINVVFFIIIKHDNLAKALKKTDSNMKQNLVWMAGILASLAALTLLMNQTVLNQKNLQQQLDSLKPWQKLRAYKAVNVTLPSIEDSNNGEIDARADTKVARRFMDHFKDDEYIFSQDSTAKVPNMVSQEQAQFMTSQLKREGIDSDVSKRIRYMNLNALKLSGHRNLAGKVANKKPATVFLPEKFKDHKKSVLNAIYLEYYQNSGIKKSDFEVHIVKNNEKTFLFDYRGAELYVYDHSRLQTDTNRILVVINMAYAFNSLGKDATYSNVLNGLFKQPGLKKVAVDSSINGQVEDITSPYLSIQMQANRLQKRIVAAYVSMATLVIMQLFAIFQFLMNIARKKAYTMGVKRLLGYNIDYVILREFGGYILTIFAGLVVAWFMTSSMVLKNVVLGLNVMAIVIIIGYVRFYVKKASVNVLKGDFEL</sequence>
<dbReference type="AlphaFoldDB" id="A0A9Q8JI42"/>
<dbReference type="RefSeq" id="WP_222424236.1">
    <property type="nucleotide sequence ID" value="NZ_VNHC01000002.1"/>
</dbReference>
<keyword evidence="1" id="KW-0812">Transmembrane</keyword>
<feature type="transmembrane region" description="Helical" evidence="1">
    <location>
        <begin position="570"/>
        <end position="594"/>
    </location>
</feature>
<keyword evidence="1" id="KW-1133">Transmembrane helix</keyword>
<feature type="transmembrane region" description="Helical" evidence="1">
    <location>
        <begin position="206"/>
        <end position="227"/>
    </location>
</feature>
<accession>A0A9Q8JI42</accession>
<name>A0A9Q8JI42_9LACO</name>
<feature type="transmembrane region" description="Helical" evidence="1">
    <location>
        <begin position="615"/>
        <end position="636"/>
    </location>
</feature>
<dbReference type="EMBL" id="VNHC01000002">
    <property type="protein sequence ID" value="TVV27322.1"/>
    <property type="molecule type" value="Genomic_DNA"/>
</dbReference>
<evidence type="ECO:0000313" key="2">
    <source>
        <dbReference type="EMBL" id="TVV27322.1"/>
    </source>
</evidence>